<accession>A0A6A5C679</accession>
<dbReference type="CDD" id="cd00030">
    <property type="entry name" value="C2"/>
    <property type="match status" value="1"/>
</dbReference>
<dbReference type="GeneID" id="68118477"/>
<dbReference type="OMA" id="NNGVREW"/>
<dbReference type="InterPro" id="IPR052981">
    <property type="entry name" value="Ingression_C2_domain"/>
</dbReference>
<dbReference type="PANTHER" id="PTHR47052">
    <property type="entry name" value="CONSERVED SERINE PROLINE-RICH PROTEIN (AFU_ORTHOLOGUE AFUA_2G01790)"/>
    <property type="match status" value="1"/>
</dbReference>
<dbReference type="InterPro" id="IPR035892">
    <property type="entry name" value="C2_domain_sf"/>
</dbReference>
<sequence length="228" mass="25242">MPTLIVTVVNASNLTPKDLSGTSDPYVIVRMGGTRHRTQTRRGTNNPFWGEQFTLMVMDPMKDSVTFDVYDKDLITKDDSLGSAIVQLNTLRRGVPERMNLNLMGARQGTLTVELLAQDFGLVGQPMMTQPMMTQPMMTQPVMTQPMMSQGMMVQPPMMQTYGVTGYTPTMTTSYPSYGVPMQPMQPMPMQQSTTYTTTTYQTGVPPPQGYPPYGQPGYPPYGGGGFY</sequence>
<dbReference type="SMART" id="SM00239">
    <property type="entry name" value="C2"/>
    <property type="match status" value="1"/>
</dbReference>
<name>A0A6A5C679_NAEFO</name>
<evidence type="ECO:0000313" key="2">
    <source>
        <dbReference type="EMBL" id="KAF0982332.1"/>
    </source>
</evidence>
<gene>
    <name evidence="2" type="ORF">FDP41_011262</name>
</gene>
<dbReference type="PROSITE" id="PS50004">
    <property type="entry name" value="C2"/>
    <property type="match status" value="1"/>
</dbReference>
<dbReference type="VEuPathDB" id="AmoebaDB:FDP41_011262"/>
<dbReference type="VEuPathDB" id="AmoebaDB:NF0094860"/>
<dbReference type="Pfam" id="PF00168">
    <property type="entry name" value="C2"/>
    <property type="match status" value="1"/>
</dbReference>
<dbReference type="InterPro" id="IPR000008">
    <property type="entry name" value="C2_dom"/>
</dbReference>
<comment type="caution">
    <text evidence="2">The sequence shown here is derived from an EMBL/GenBank/DDBJ whole genome shotgun (WGS) entry which is preliminary data.</text>
</comment>
<dbReference type="VEuPathDB" id="AmoebaDB:NfTy_020330"/>
<dbReference type="RefSeq" id="XP_044567045.1">
    <property type="nucleotide sequence ID" value="XM_044701651.1"/>
</dbReference>
<proteinExistence type="predicted"/>
<dbReference type="PANTHER" id="PTHR47052:SF3">
    <property type="entry name" value="INGRESSION PROTEIN 1"/>
    <property type="match status" value="1"/>
</dbReference>
<dbReference type="OrthoDB" id="270970at2759"/>
<organism evidence="2 3">
    <name type="scientific">Naegleria fowleri</name>
    <name type="common">Brain eating amoeba</name>
    <dbReference type="NCBI Taxonomy" id="5763"/>
    <lineage>
        <taxon>Eukaryota</taxon>
        <taxon>Discoba</taxon>
        <taxon>Heterolobosea</taxon>
        <taxon>Tetramitia</taxon>
        <taxon>Eutetramitia</taxon>
        <taxon>Vahlkampfiidae</taxon>
        <taxon>Naegleria</taxon>
    </lineage>
</organism>
<keyword evidence="3" id="KW-1185">Reference proteome</keyword>
<protein>
    <recommendedName>
        <fullName evidence="1">C2 domain-containing protein</fullName>
    </recommendedName>
</protein>
<dbReference type="AlphaFoldDB" id="A0A6A5C679"/>
<feature type="domain" description="C2" evidence="1">
    <location>
        <begin position="1"/>
        <end position="103"/>
    </location>
</feature>
<dbReference type="SUPFAM" id="SSF49562">
    <property type="entry name" value="C2 domain (Calcium/lipid-binding domain, CaLB)"/>
    <property type="match status" value="1"/>
</dbReference>
<evidence type="ECO:0000259" key="1">
    <source>
        <dbReference type="PROSITE" id="PS50004"/>
    </source>
</evidence>
<reference evidence="2 3" key="1">
    <citation type="journal article" date="2019" name="Sci. Rep.">
        <title>Nanopore sequencing improves the draft genome of the human pathogenic amoeba Naegleria fowleri.</title>
        <authorList>
            <person name="Liechti N."/>
            <person name="Schurch N."/>
            <person name="Bruggmann R."/>
            <person name="Wittwer M."/>
        </authorList>
    </citation>
    <scope>NUCLEOTIDE SEQUENCE [LARGE SCALE GENOMIC DNA]</scope>
    <source>
        <strain evidence="2 3">ATCC 30894</strain>
    </source>
</reference>
<dbReference type="Gene3D" id="2.60.40.150">
    <property type="entry name" value="C2 domain"/>
    <property type="match status" value="1"/>
</dbReference>
<dbReference type="EMBL" id="VFQX01000009">
    <property type="protein sequence ID" value="KAF0982332.1"/>
    <property type="molecule type" value="Genomic_DNA"/>
</dbReference>
<evidence type="ECO:0000313" key="3">
    <source>
        <dbReference type="Proteomes" id="UP000444721"/>
    </source>
</evidence>
<dbReference type="Proteomes" id="UP000444721">
    <property type="component" value="Unassembled WGS sequence"/>
</dbReference>
<dbReference type="PRINTS" id="PR00360">
    <property type="entry name" value="C2DOMAIN"/>
</dbReference>